<gene>
    <name evidence="5" type="ORF">BYL167_LOCUS59605</name>
    <name evidence="3" type="ORF">MBJ925_LOCUS7984</name>
    <name evidence="4" type="ORF">SMN809_LOCUS35835</name>
</gene>
<evidence type="ECO:0000256" key="2">
    <source>
        <dbReference type="PROSITE-ProRule" id="PRU00504"/>
    </source>
</evidence>
<accession>A0A816MLU0</accession>
<evidence type="ECO:0000313" key="5">
    <source>
        <dbReference type="EMBL" id="CAF5063531.1"/>
    </source>
</evidence>
<dbReference type="PANTHER" id="PTHR24104:SF25">
    <property type="entry name" value="PROTEIN LIN-41"/>
    <property type="match status" value="1"/>
</dbReference>
<protein>
    <submittedName>
        <fullName evidence="3">Uncharacterized protein</fullName>
    </submittedName>
</protein>
<evidence type="ECO:0000313" key="4">
    <source>
        <dbReference type="EMBL" id="CAF4521403.1"/>
    </source>
</evidence>
<dbReference type="GO" id="GO:0008270">
    <property type="term" value="F:zinc ion binding"/>
    <property type="evidence" value="ECO:0007669"/>
    <property type="project" value="UniProtKB-KW"/>
</dbReference>
<dbReference type="SUPFAM" id="SSF101898">
    <property type="entry name" value="NHL repeat"/>
    <property type="match status" value="1"/>
</dbReference>
<name>A0A816MLU0_9BILA</name>
<evidence type="ECO:0000256" key="1">
    <source>
        <dbReference type="ARBA" id="ARBA00022737"/>
    </source>
</evidence>
<dbReference type="PROSITE" id="PS51125">
    <property type="entry name" value="NHL"/>
    <property type="match status" value="2"/>
</dbReference>
<evidence type="ECO:0000313" key="6">
    <source>
        <dbReference type="Proteomes" id="UP000663824"/>
    </source>
</evidence>
<dbReference type="Proteomes" id="UP000681967">
    <property type="component" value="Unassembled WGS sequence"/>
</dbReference>
<keyword evidence="1" id="KW-0677">Repeat</keyword>
<reference evidence="3" key="1">
    <citation type="submission" date="2021-02" db="EMBL/GenBank/DDBJ databases">
        <authorList>
            <person name="Nowell W R."/>
        </authorList>
    </citation>
    <scope>NUCLEOTIDE SEQUENCE</scope>
</reference>
<dbReference type="EMBL" id="CAJOBH010228936">
    <property type="protein sequence ID" value="CAF5063531.1"/>
    <property type="molecule type" value="Genomic_DNA"/>
</dbReference>
<proteinExistence type="predicted"/>
<dbReference type="InterPro" id="IPR050952">
    <property type="entry name" value="TRIM-NHL_E3_ligases"/>
</dbReference>
<dbReference type="InterPro" id="IPR001258">
    <property type="entry name" value="NHL_repeat"/>
</dbReference>
<dbReference type="EMBL" id="CAJOBI010086505">
    <property type="protein sequence ID" value="CAF4521403.1"/>
    <property type="molecule type" value="Genomic_DNA"/>
</dbReference>
<sequence>MMKGMEGEKQGTVVAGGQGEGNGLTQLPCPLGLVVDQLGTIYVTDDWNHRIMRWSKGVTQVSVIVGGNGRGGQSNQFNQPIGLAFNRNGNLYVVGFGNRRVQKFNIQYNG</sequence>
<dbReference type="Proteomes" id="UP000663824">
    <property type="component" value="Unassembled WGS sequence"/>
</dbReference>
<dbReference type="EMBL" id="CAJNRE010002858">
    <property type="protein sequence ID" value="CAF1995306.1"/>
    <property type="molecule type" value="Genomic_DNA"/>
</dbReference>
<dbReference type="InterPro" id="IPR011042">
    <property type="entry name" value="6-blade_b-propeller_TolB-like"/>
</dbReference>
<feature type="repeat" description="NHL" evidence="2">
    <location>
        <begin position="70"/>
        <end position="107"/>
    </location>
</feature>
<dbReference type="Gene3D" id="2.120.10.30">
    <property type="entry name" value="TolB, C-terminal domain"/>
    <property type="match status" value="1"/>
</dbReference>
<comment type="caution">
    <text evidence="3">The sequence shown here is derived from an EMBL/GenBank/DDBJ whole genome shotgun (WGS) entry which is preliminary data.</text>
</comment>
<dbReference type="Proteomes" id="UP000676336">
    <property type="component" value="Unassembled WGS sequence"/>
</dbReference>
<feature type="repeat" description="NHL" evidence="2">
    <location>
        <begin position="21"/>
        <end position="57"/>
    </location>
</feature>
<dbReference type="Pfam" id="PF01436">
    <property type="entry name" value="NHL"/>
    <property type="match status" value="2"/>
</dbReference>
<dbReference type="AlphaFoldDB" id="A0A816MLU0"/>
<evidence type="ECO:0000313" key="3">
    <source>
        <dbReference type="EMBL" id="CAF1995306.1"/>
    </source>
</evidence>
<dbReference type="PANTHER" id="PTHR24104">
    <property type="entry name" value="E3 UBIQUITIN-PROTEIN LIGASE NHLRC1-RELATED"/>
    <property type="match status" value="1"/>
</dbReference>
<organism evidence="3 6">
    <name type="scientific">Rotaria magnacalcarata</name>
    <dbReference type="NCBI Taxonomy" id="392030"/>
    <lineage>
        <taxon>Eukaryota</taxon>
        <taxon>Metazoa</taxon>
        <taxon>Spiralia</taxon>
        <taxon>Gnathifera</taxon>
        <taxon>Rotifera</taxon>
        <taxon>Eurotatoria</taxon>
        <taxon>Bdelloidea</taxon>
        <taxon>Philodinida</taxon>
        <taxon>Philodinidae</taxon>
        <taxon>Rotaria</taxon>
    </lineage>
</organism>